<protein>
    <recommendedName>
        <fullName evidence="3">FAD:protein FMN transferase</fullName>
        <ecNumber evidence="2">2.7.1.180</ecNumber>
    </recommendedName>
    <alternativeName>
        <fullName evidence="9">Flavin transferase</fullName>
    </alternativeName>
</protein>
<keyword evidence="6" id="KW-0479">Metal-binding</keyword>
<dbReference type="InterPro" id="IPR024932">
    <property type="entry name" value="ApbE"/>
</dbReference>
<evidence type="ECO:0000313" key="12">
    <source>
        <dbReference type="Proteomes" id="UP000751614"/>
    </source>
</evidence>
<organism evidence="11 12">
    <name type="scientific">Flagellimonas algicola</name>
    <dbReference type="NCBI Taxonomy" id="2583815"/>
    <lineage>
        <taxon>Bacteria</taxon>
        <taxon>Pseudomonadati</taxon>
        <taxon>Bacteroidota</taxon>
        <taxon>Flavobacteriia</taxon>
        <taxon>Flavobacteriales</taxon>
        <taxon>Flavobacteriaceae</taxon>
        <taxon>Flagellimonas</taxon>
    </lineage>
</organism>
<dbReference type="EMBL" id="VCNI01000003">
    <property type="protein sequence ID" value="TMU51011.1"/>
    <property type="molecule type" value="Genomic_DNA"/>
</dbReference>
<dbReference type="PANTHER" id="PTHR30040">
    <property type="entry name" value="THIAMINE BIOSYNTHESIS LIPOPROTEIN APBE"/>
    <property type="match status" value="1"/>
</dbReference>
<comment type="cofactor">
    <cofactor evidence="1">
        <name>Mg(2+)</name>
        <dbReference type="ChEBI" id="CHEBI:18420"/>
    </cofactor>
</comment>
<evidence type="ECO:0000256" key="6">
    <source>
        <dbReference type="ARBA" id="ARBA00022723"/>
    </source>
</evidence>
<keyword evidence="4" id="KW-0285">Flavoprotein</keyword>
<name>A0ABY2WIC4_9FLAO</name>
<evidence type="ECO:0000256" key="10">
    <source>
        <dbReference type="ARBA" id="ARBA00048540"/>
    </source>
</evidence>
<keyword evidence="8" id="KW-0460">Magnesium</keyword>
<evidence type="ECO:0000256" key="9">
    <source>
        <dbReference type="ARBA" id="ARBA00031306"/>
    </source>
</evidence>
<evidence type="ECO:0000256" key="1">
    <source>
        <dbReference type="ARBA" id="ARBA00001946"/>
    </source>
</evidence>
<evidence type="ECO:0000256" key="2">
    <source>
        <dbReference type="ARBA" id="ARBA00011955"/>
    </source>
</evidence>
<evidence type="ECO:0000256" key="5">
    <source>
        <dbReference type="ARBA" id="ARBA00022679"/>
    </source>
</evidence>
<keyword evidence="7" id="KW-0274">FAD</keyword>
<dbReference type="Pfam" id="PF02424">
    <property type="entry name" value="ApbE"/>
    <property type="match status" value="1"/>
</dbReference>
<dbReference type="InterPro" id="IPR003374">
    <property type="entry name" value="ApbE-like_sf"/>
</dbReference>
<gene>
    <name evidence="11" type="ORF">FGG15_17460</name>
</gene>
<dbReference type="PANTHER" id="PTHR30040:SF2">
    <property type="entry name" value="FAD:PROTEIN FMN TRANSFERASE"/>
    <property type="match status" value="1"/>
</dbReference>
<dbReference type="RefSeq" id="WP_138838722.1">
    <property type="nucleotide sequence ID" value="NZ_VCNI01000003.1"/>
</dbReference>
<dbReference type="Gene3D" id="3.10.520.10">
    <property type="entry name" value="ApbE-like domains"/>
    <property type="match status" value="1"/>
</dbReference>
<evidence type="ECO:0000256" key="8">
    <source>
        <dbReference type="ARBA" id="ARBA00022842"/>
    </source>
</evidence>
<dbReference type="Proteomes" id="UP000751614">
    <property type="component" value="Unassembled WGS sequence"/>
</dbReference>
<keyword evidence="12" id="KW-1185">Reference proteome</keyword>
<dbReference type="SUPFAM" id="SSF143631">
    <property type="entry name" value="ApbE-like"/>
    <property type="match status" value="1"/>
</dbReference>
<dbReference type="EC" id="2.7.1.180" evidence="2"/>
<reference evidence="11 12" key="1">
    <citation type="submission" date="2019-05" db="EMBL/GenBank/DDBJ databases">
        <title>Flagellimonas sp. AsT0115, sp. nov., isolated from a marine red algae, Asparagopsis taxiformis.</title>
        <authorList>
            <person name="Kim J."/>
            <person name="Jeong S.E."/>
            <person name="Jeon C.O."/>
        </authorList>
    </citation>
    <scope>NUCLEOTIDE SEQUENCE [LARGE SCALE GENOMIC DNA]</scope>
    <source>
        <strain evidence="11 12">AsT0115</strain>
    </source>
</reference>
<comment type="catalytic activity">
    <reaction evidence="10">
        <text>L-threonyl-[protein] + FAD = FMN-L-threonyl-[protein] + AMP + H(+)</text>
        <dbReference type="Rhea" id="RHEA:36847"/>
        <dbReference type="Rhea" id="RHEA-COMP:11060"/>
        <dbReference type="Rhea" id="RHEA-COMP:11061"/>
        <dbReference type="ChEBI" id="CHEBI:15378"/>
        <dbReference type="ChEBI" id="CHEBI:30013"/>
        <dbReference type="ChEBI" id="CHEBI:57692"/>
        <dbReference type="ChEBI" id="CHEBI:74257"/>
        <dbReference type="ChEBI" id="CHEBI:456215"/>
        <dbReference type="EC" id="2.7.1.180"/>
    </reaction>
</comment>
<comment type="caution">
    <text evidence="11">The sequence shown here is derived from an EMBL/GenBank/DDBJ whole genome shotgun (WGS) entry which is preliminary data.</text>
</comment>
<evidence type="ECO:0000256" key="7">
    <source>
        <dbReference type="ARBA" id="ARBA00022827"/>
    </source>
</evidence>
<accession>A0ABY2WIC4</accession>
<proteinExistence type="predicted"/>
<evidence type="ECO:0000256" key="4">
    <source>
        <dbReference type="ARBA" id="ARBA00022630"/>
    </source>
</evidence>
<evidence type="ECO:0000256" key="3">
    <source>
        <dbReference type="ARBA" id="ARBA00016337"/>
    </source>
</evidence>
<keyword evidence="5" id="KW-0808">Transferase</keyword>
<sequence length="300" mass="33574">MHNFEHQAMATRFLLTISGEEADYAQNVAQRCFQRLDELEEILSRFVAGSDISRINKLKADAQLALEHETWDVIKQAIQVQQWTQGTFDIGVAEHMNIFRAAKEGILNEFEMANALEKAQEEKLKASLYVDPEKPYFYCIQPGMLFDLGGIGKGYALDQLALLLQEIDIENYSISAGDSTLLARGAPEDAEHWTHSLASAKEQKNLSLKDITVSASGIFHQGNHIFDPRTGKNTAVSEFDRIWVACKKAAYSDAFSTGLYLHSVKEIESIVKNVEEITWVAYSQGGKLFSIDPNNVHLEG</sequence>
<evidence type="ECO:0000313" key="11">
    <source>
        <dbReference type="EMBL" id="TMU51011.1"/>
    </source>
</evidence>